<reference evidence="2" key="1">
    <citation type="submission" date="2007-04" db="EMBL/GenBank/DDBJ databases">
        <authorList>
            <consortium name="US DOE Joint Genome Institute"/>
            <person name="Copeland A."/>
            <person name="Lucas S."/>
            <person name="Lapidus A."/>
            <person name="Barry K."/>
            <person name="Detter J.C."/>
            <person name="Glavina del Rio T."/>
            <person name="Hammon N."/>
            <person name="Israni S."/>
            <person name="Dalin E."/>
            <person name="Tice H."/>
            <person name="Pitluck S."/>
            <person name="Chain P."/>
            <person name="Malfatti S."/>
            <person name="Shin M."/>
            <person name="Vergez L."/>
            <person name="Schmutz J."/>
            <person name="Larimer F."/>
            <person name="Land M."/>
            <person name="Hauser L."/>
            <person name="Kyrpides N."/>
            <person name="Mikhailova N."/>
            <person name="Miller C."/>
            <person name="Richardson P."/>
        </authorList>
    </citation>
    <scope>NUCLEOTIDE SEQUENCE</scope>
    <source>
        <strain evidence="2">PYR-GCK</strain>
    </source>
</reference>
<dbReference type="STRING" id="350054.Mflv_4739"/>
<keyword evidence="1" id="KW-0812">Transmembrane</keyword>
<dbReference type="OrthoDB" id="9989134at2"/>
<organism evidence="2">
    <name type="scientific">Mycolicibacterium gilvum (strain PYR-GCK)</name>
    <name type="common">Mycobacterium gilvum (strain PYR-GCK)</name>
    <dbReference type="NCBI Taxonomy" id="350054"/>
    <lineage>
        <taxon>Bacteria</taxon>
        <taxon>Bacillati</taxon>
        <taxon>Actinomycetota</taxon>
        <taxon>Actinomycetes</taxon>
        <taxon>Mycobacteriales</taxon>
        <taxon>Mycobacteriaceae</taxon>
        <taxon>Mycolicibacterium</taxon>
    </lineage>
</organism>
<dbReference type="EMBL" id="CP000656">
    <property type="protein sequence ID" value="ABP47207.1"/>
    <property type="molecule type" value="Genomic_DNA"/>
</dbReference>
<gene>
    <name evidence="2" type="ordered locus">Mflv_4739</name>
</gene>
<reference evidence="2" key="2">
    <citation type="journal article" date="2013" name="PLoS ONE">
        <title>A Gene Expression Study of the Activities of Aromatic Ring-Cleavage Dioxygenases in Mycobacterium gilvum PYR-GCK to Changes in Salinity and pH during Pyrene Degradation.</title>
        <authorList>
            <person name="Badejo A.C."/>
            <person name="Badejo A.O."/>
            <person name="Shin K.H."/>
            <person name="Chai Y.G."/>
        </authorList>
    </citation>
    <scope>NUCLEOTIDE SEQUENCE [LARGE SCALE GENOMIC DNA]</scope>
    <source>
        <strain evidence="2">PYR-GCK</strain>
    </source>
</reference>
<dbReference type="HOGENOM" id="CLU_2207092_0_0_11"/>
<evidence type="ECO:0008006" key="3">
    <source>
        <dbReference type="Google" id="ProtNLM"/>
    </source>
</evidence>
<sequence length="107" mass="11121">MSSTIVAIAVIIASCAVHARARRHAGWTASARGRFLMLLGYPSSAVAAYWLTTASTGWEWVLGVGWAVAAAACFTAGVAALRCVTVDHAARAVAMETIEPATGALRF</sequence>
<accession>A4TF62</accession>
<keyword evidence="1" id="KW-1133">Transmembrane helix</keyword>
<feature type="transmembrane region" description="Helical" evidence="1">
    <location>
        <begin position="60"/>
        <end position="81"/>
    </location>
</feature>
<evidence type="ECO:0000256" key="1">
    <source>
        <dbReference type="SAM" id="Phobius"/>
    </source>
</evidence>
<name>A4TF62_MYCGI</name>
<dbReference type="AlphaFoldDB" id="A4TF62"/>
<dbReference type="KEGG" id="mgi:Mflv_4739"/>
<keyword evidence="1" id="KW-0472">Membrane</keyword>
<evidence type="ECO:0000313" key="2">
    <source>
        <dbReference type="EMBL" id="ABP47207.1"/>
    </source>
</evidence>
<feature type="transmembrane region" description="Helical" evidence="1">
    <location>
        <begin position="35"/>
        <end position="53"/>
    </location>
</feature>
<proteinExistence type="predicted"/>
<protein>
    <recommendedName>
        <fullName evidence="3">Transmembrane protein</fullName>
    </recommendedName>
</protein>